<feature type="domain" description="Ricin B lectin" evidence="1">
    <location>
        <begin position="6"/>
        <end position="144"/>
    </location>
</feature>
<name>A0AAD5HIM4_UMBRA</name>
<comment type="caution">
    <text evidence="2">The sequence shown here is derived from an EMBL/GenBank/DDBJ whole genome shotgun (WGS) entry which is preliminary data.</text>
</comment>
<dbReference type="GeneID" id="75911447"/>
<dbReference type="RefSeq" id="XP_051448447.1">
    <property type="nucleotide sequence ID" value="XM_051586099.1"/>
</dbReference>
<sequence length="165" mass="18438">MAEFPDGYFYIQARKSGNALDVDGASTKNDGKIIVWTPKHHGDRDNQLWSYQDGFIVNKNSGKVLDVRGGPLEAGALICQYDRKLIQDAHNQRFGYRDGLIHCLADPRMVLDIKGGTGEKGSRVILYNRKLSVQGNDNQLWDLVPAGEVRAQRELLFEADFGADD</sequence>
<reference evidence="2" key="2">
    <citation type="journal article" date="2022" name="Proc. Natl. Acad. Sci. U.S.A.">
        <title>Diploid-dominant life cycles characterize the early evolution of Fungi.</title>
        <authorList>
            <person name="Amses K.R."/>
            <person name="Simmons D.R."/>
            <person name="Longcore J.E."/>
            <person name="Mondo S.J."/>
            <person name="Seto K."/>
            <person name="Jeronimo G.H."/>
            <person name="Bonds A.E."/>
            <person name="Quandt C.A."/>
            <person name="Davis W.J."/>
            <person name="Chang Y."/>
            <person name="Federici B.A."/>
            <person name="Kuo A."/>
            <person name="LaButti K."/>
            <person name="Pangilinan J."/>
            <person name="Andreopoulos W."/>
            <person name="Tritt A."/>
            <person name="Riley R."/>
            <person name="Hundley H."/>
            <person name="Johnson J."/>
            <person name="Lipzen A."/>
            <person name="Barry K."/>
            <person name="Lang B.F."/>
            <person name="Cuomo C.A."/>
            <person name="Buchler N.E."/>
            <person name="Grigoriev I.V."/>
            <person name="Spatafora J.W."/>
            <person name="Stajich J.E."/>
            <person name="James T.Y."/>
        </authorList>
    </citation>
    <scope>NUCLEOTIDE SEQUENCE</scope>
    <source>
        <strain evidence="2">AG</strain>
    </source>
</reference>
<keyword evidence="3" id="KW-1185">Reference proteome</keyword>
<dbReference type="SMART" id="SM00458">
    <property type="entry name" value="RICIN"/>
    <property type="match status" value="1"/>
</dbReference>
<organism evidence="2 3">
    <name type="scientific">Umbelopsis ramanniana AG</name>
    <dbReference type="NCBI Taxonomy" id="1314678"/>
    <lineage>
        <taxon>Eukaryota</taxon>
        <taxon>Fungi</taxon>
        <taxon>Fungi incertae sedis</taxon>
        <taxon>Mucoromycota</taxon>
        <taxon>Mucoromycotina</taxon>
        <taxon>Umbelopsidomycetes</taxon>
        <taxon>Umbelopsidales</taxon>
        <taxon>Umbelopsidaceae</taxon>
        <taxon>Umbelopsis</taxon>
    </lineage>
</organism>
<evidence type="ECO:0000259" key="1">
    <source>
        <dbReference type="SMART" id="SM00458"/>
    </source>
</evidence>
<protein>
    <recommendedName>
        <fullName evidence="1">Ricin B lectin domain-containing protein</fullName>
    </recommendedName>
</protein>
<dbReference type="Pfam" id="PF14200">
    <property type="entry name" value="RicinB_lectin_2"/>
    <property type="match status" value="1"/>
</dbReference>
<gene>
    <name evidence="2" type="ORF">K450DRAFT_223716</name>
</gene>
<dbReference type="InterPro" id="IPR035992">
    <property type="entry name" value="Ricin_B-like_lectins"/>
</dbReference>
<evidence type="ECO:0000313" key="3">
    <source>
        <dbReference type="Proteomes" id="UP001206595"/>
    </source>
</evidence>
<reference evidence="2" key="1">
    <citation type="submission" date="2021-06" db="EMBL/GenBank/DDBJ databases">
        <authorList>
            <consortium name="DOE Joint Genome Institute"/>
            <person name="Mondo S.J."/>
            <person name="Amses K.R."/>
            <person name="Simmons D.R."/>
            <person name="Longcore J.E."/>
            <person name="Seto K."/>
            <person name="Alves G.H."/>
            <person name="Bonds A.E."/>
            <person name="Quandt C.A."/>
            <person name="Davis W.J."/>
            <person name="Chang Y."/>
            <person name="Letcher P.M."/>
            <person name="Powell M.J."/>
            <person name="Kuo A."/>
            <person name="Labutti K."/>
            <person name="Pangilinan J."/>
            <person name="Andreopoulos W."/>
            <person name="Tritt A."/>
            <person name="Riley R."/>
            <person name="Hundley H."/>
            <person name="Johnson J."/>
            <person name="Lipzen A."/>
            <person name="Barry K."/>
            <person name="Berbee M.L."/>
            <person name="Buchler N.E."/>
            <person name="Grigoriev I.V."/>
            <person name="Spatafora J.W."/>
            <person name="Stajich J.E."/>
            <person name="James T.Y."/>
        </authorList>
    </citation>
    <scope>NUCLEOTIDE SEQUENCE</scope>
    <source>
        <strain evidence="2">AG</strain>
    </source>
</reference>
<dbReference type="SUPFAM" id="SSF50370">
    <property type="entry name" value="Ricin B-like lectins"/>
    <property type="match status" value="1"/>
</dbReference>
<dbReference type="Gene3D" id="2.80.10.50">
    <property type="match status" value="1"/>
</dbReference>
<proteinExistence type="predicted"/>
<dbReference type="EMBL" id="MU620896">
    <property type="protein sequence ID" value="KAI8583443.1"/>
    <property type="molecule type" value="Genomic_DNA"/>
</dbReference>
<dbReference type="AlphaFoldDB" id="A0AAD5HIM4"/>
<dbReference type="PROSITE" id="PS50231">
    <property type="entry name" value="RICIN_B_LECTIN"/>
    <property type="match status" value="1"/>
</dbReference>
<dbReference type="CDD" id="cd23454">
    <property type="entry name" value="beta-trefoil_Ricin_GllA-1"/>
    <property type="match status" value="1"/>
</dbReference>
<evidence type="ECO:0000313" key="2">
    <source>
        <dbReference type="EMBL" id="KAI8583443.1"/>
    </source>
</evidence>
<dbReference type="Proteomes" id="UP001206595">
    <property type="component" value="Unassembled WGS sequence"/>
</dbReference>
<accession>A0AAD5HIM4</accession>
<dbReference type="InterPro" id="IPR000772">
    <property type="entry name" value="Ricin_B_lectin"/>
</dbReference>